<dbReference type="CDD" id="cd00091">
    <property type="entry name" value="NUC"/>
    <property type="match status" value="1"/>
</dbReference>
<reference evidence="13" key="1">
    <citation type="submission" date="2020-09" db="EMBL/GenBank/DDBJ databases">
        <title>Iningainema tapete sp. nov. (Scytonemataceae, Cyanobacteria) from greenhouses in central Florida (USA) produces two types of nodularin with biosynthetic potential for microcystin-LR and anabaenopeptins.</title>
        <authorList>
            <person name="Berthold D.E."/>
            <person name="Lefler F.W."/>
            <person name="Huang I.-S."/>
            <person name="Abdulla H."/>
            <person name="Zimba P.V."/>
            <person name="Laughinghouse H.D. IV."/>
        </authorList>
    </citation>
    <scope>NUCLEOTIDE SEQUENCE</scope>
    <source>
        <strain evidence="13">BLCCT55</strain>
    </source>
</reference>
<evidence type="ECO:0000256" key="7">
    <source>
        <dbReference type="ARBA" id="ARBA00022842"/>
    </source>
</evidence>
<proteinExistence type="inferred from homology"/>
<dbReference type="GO" id="GO:0016787">
    <property type="term" value="F:hydrolase activity"/>
    <property type="evidence" value="ECO:0007669"/>
    <property type="project" value="UniProtKB-KW"/>
</dbReference>
<dbReference type="InterPro" id="IPR044925">
    <property type="entry name" value="His-Me_finger_sf"/>
</dbReference>
<organism evidence="13 14">
    <name type="scientific">Iningainema tapete BLCC-T55</name>
    <dbReference type="NCBI Taxonomy" id="2748662"/>
    <lineage>
        <taxon>Bacteria</taxon>
        <taxon>Bacillati</taxon>
        <taxon>Cyanobacteriota</taxon>
        <taxon>Cyanophyceae</taxon>
        <taxon>Nostocales</taxon>
        <taxon>Scytonemataceae</taxon>
        <taxon>Iningainema tapete</taxon>
    </lineage>
</organism>
<evidence type="ECO:0000256" key="3">
    <source>
        <dbReference type="ARBA" id="ARBA00022722"/>
    </source>
</evidence>
<accession>A0A8J7BZB9</accession>
<evidence type="ECO:0000256" key="2">
    <source>
        <dbReference type="ARBA" id="ARBA00010052"/>
    </source>
</evidence>
<feature type="active site" description="Proton acceptor" evidence="8">
    <location>
        <position position="128"/>
    </location>
</feature>
<evidence type="ECO:0000259" key="11">
    <source>
        <dbReference type="SMART" id="SM00477"/>
    </source>
</evidence>
<feature type="domain" description="DNA/RNA non-specific endonuclease/pyrophosphatase/phosphodiesterase" evidence="12">
    <location>
        <begin position="65"/>
        <end position="268"/>
    </location>
</feature>
<evidence type="ECO:0000259" key="12">
    <source>
        <dbReference type="SMART" id="SM00892"/>
    </source>
</evidence>
<evidence type="ECO:0000256" key="10">
    <source>
        <dbReference type="RuleBase" id="RU366055"/>
    </source>
</evidence>
<dbReference type="InterPro" id="IPR018524">
    <property type="entry name" value="DNA/RNA_endonuclease_AS"/>
</dbReference>
<dbReference type="RefSeq" id="WP_190834064.1">
    <property type="nucleotide sequence ID" value="NZ_CAWPPI010000082.1"/>
</dbReference>
<comment type="cofactor">
    <cofactor evidence="1 10">
        <name>Mg(2+)</name>
        <dbReference type="ChEBI" id="CHEBI:18420"/>
    </cofactor>
</comment>
<evidence type="ECO:0000256" key="8">
    <source>
        <dbReference type="PIRSR" id="PIRSR640255-1"/>
    </source>
</evidence>
<dbReference type="GO" id="GO:0004519">
    <property type="term" value="F:endonuclease activity"/>
    <property type="evidence" value="ECO:0007669"/>
    <property type="project" value="UniProtKB-UniRule"/>
</dbReference>
<keyword evidence="7" id="KW-0460">Magnesium</keyword>
<evidence type="ECO:0000313" key="14">
    <source>
        <dbReference type="Proteomes" id="UP000629098"/>
    </source>
</evidence>
<dbReference type="AlphaFoldDB" id="A0A8J7BZB9"/>
<evidence type="ECO:0000256" key="1">
    <source>
        <dbReference type="ARBA" id="ARBA00001946"/>
    </source>
</evidence>
<sequence>MFKSLFSRRLAGRLILFLLVVLLIASAGIYSSLKKATAQTSVHLTMGNPSGATTNAANYDNYLMVKTQYALSYSDSNSTPNWVSWQLNSSWLGSAPRQDNFREDTTLPAGYYRVTSSDYTGSGYDRGHMCPSADRTNTVANNSATFLMTNIVPQAPDNNQGYWAQLENYARTLVTQQGKELYIIAGGYGYGGTIANGYITVPERLFKIIVVTNPGTGTGGVNTNTRVIAIDTPNTQGNRSANWGAFRTTVDYIESQTGYDFLSNISTSVQSVIESRVDNGPTS</sequence>
<dbReference type="EMBL" id="JACXAE010000082">
    <property type="protein sequence ID" value="MBD2775548.1"/>
    <property type="molecule type" value="Genomic_DNA"/>
</dbReference>
<dbReference type="SMART" id="SM00477">
    <property type="entry name" value="NUC"/>
    <property type="match status" value="1"/>
</dbReference>
<dbReference type="Pfam" id="PF01223">
    <property type="entry name" value="Endonuclease_NS"/>
    <property type="match status" value="1"/>
</dbReference>
<evidence type="ECO:0000256" key="5">
    <source>
        <dbReference type="ARBA" id="ARBA00022759"/>
    </source>
</evidence>
<dbReference type="EC" id="3.1.30.-" evidence="10"/>
<dbReference type="InterPro" id="IPR040255">
    <property type="entry name" value="Non-specific_endonuclease"/>
</dbReference>
<dbReference type="GO" id="GO:0003676">
    <property type="term" value="F:nucleic acid binding"/>
    <property type="evidence" value="ECO:0007669"/>
    <property type="project" value="InterPro"/>
</dbReference>
<keyword evidence="6 10" id="KW-0378">Hydrolase</keyword>
<dbReference type="Proteomes" id="UP000629098">
    <property type="component" value="Unassembled WGS sequence"/>
</dbReference>
<dbReference type="PROSITE" id="PS01070">
    <property type="entry name" value="NUCLEASE_NON_SPEC"/>
    <property type="match status" value="1"/>
</dbReference>
<evidence type="ECO:0000256" key="4">
    <source>
        <dbReference type="ARBA" id="ARBA00022723"/>
    </source>
</evidence>
<evidence type="ECO:0000256" key="6">
    <source>
        <dbReference type="ARBA" id="ARBA00022801"/>
    </source>
</evidence>
<name>A0A8J7BZB9_9CYAN</name>
<dbReference type="InterPro" id="IPR044929">
    <property type="entry name" value="DNA/RNA_non-sp_Endonuclease_sf"/>
</dbReference>
<keyword evidence="14" id="KW-1185">Reference proteome</keyword>
<keyword evidence="5 10" id="KW-0255">Endonuclease</keyword>
<dbReference type="InterPro" id="IPR020821">
    <property type="entry name" value="ENPP1-3/EXOG-like_nuc-like"/>
</dbReference>
<keyword evidence="4 9" id="KW-0479">Metal-binding</keyword>
<evidence type="ECO:0000313" key="13">
    <source>
        <dbReference type="EMBL" id="MBD2775548.1"/>
    </source>
</evidence>
<keyword evidence="3 10" id="KW-0540">Nuclease</keyword>
<comment type="caution">
    <text evidence="13">The sequence shown here is derived from an EMBL/GenBank/DDBJ whole genome shotgun (WGS) entry which is preliminary data.</text>
</comment>
<dbReference type="InterPro" id="IPR001604">
    <property type="entry name" value="Endo_G_ENPP1-like_dom"/>
</dbReference>
<dbReference type="PANTHER" id="PTHR13966">
    <property type="entry name" value="ENDONUCLEASE RELATED"/>
    <property type="match status" value="1"/>
</dbReference>
<gene>
    <name evidence="13" type="ORF">ICL16_26690</name>
</gene>
<protein>
    <recommendedName>
        <fullName evidence="10">Endonuclease</fullName>
        <ecNumber evidence="10">3.1.30.-</ecNumber>
    </recommendedName>
</protein>
<dbReference type="PANTHER" id="PTHR13966:SF5">
    <property type="entry name" value="ENDONUCLEASE G, MITOCHONDRIAL"/>
    <property type="match status" value="1"/>
</dbReference>
<dbReference type="GO" id="GO:0046872">
    <property type="term" value="F:metal ion binding"/>
    <property type="evidence" value="ECO:0007669"/>
    <property type="project" value="UniProtKB-KW"/>
</dbReference>
<dbReference type="SUPFAM" id="SSF54060">
    <property type="entry name" value="His-Me finger endonucleases"/>
    <property type="match status" value="1"/>
</dbReference>
<evidence type="ECO:0000256" key="9">
    <source>
        <dbReference type="PIRSR" id="PIRSR640255-2"/>
    </source>
</evidence>
<comment type="similarity">
    <text evidence="2 10">Belongs to the DNA/RNA non-specific endonuclease family.</text>
</comment>
<feature type="domain" description="ENPP1-3/EXOG-like endonuclease/phosphodiesterase" evidence="11">
    <location>
        <begin position="66"/>
        <end position="268"/>
    </location>
</feature>
<dbReference type="Gene3D" id="3.40.570.10">
    <property type="entry name" value="Extracellular Endonuclease, subunit A"/>
    <property type="match status" value="1"/>
</dbReference>
<feature type="binding site" evidence="9">
    <location>
        <position position="159"/>
    </location>
    <ligand>
        <name>Mg(2+)</name>
        <dbReference type="ChEBI" id="CHEBI:18420"/>
        <note>catalytic</note>
    </ligand>
</feature>
<dbReference type="SMART" id="SM00892">
    <property type="entry name" value="Endonuclease_NS"/>
    <property type="match status" value="1"/>
</dbReference>